<dbReference type="InterPro" id="IPR051781">
    <property type="entry name" value="Metallo-dep_Hydrolase"/>
</dbReference>
<gene>
    <name evidence="3" type="ORF">ACFL27_12960</name>
</gene>
<comment type="caution">
    <text evidence="3">The sequence shown here is derived from an EMBL/GenBank/DDBJ whole genome shotgun (WGS) entry which is preliminary data.</text>
</comment>
<evidence type="ECO:0000313" key="4">
    <source>
        <dbReference type="Proteomes" id="UP001594351"/>
    </source>
</evidence>
<dbReference type="Gene3D" id="1.25.40.10">
    <property type="entry name" value="Tetratricopeptide repeat domain"/>
    <property type="match status" value="1"/>
</dbReference>
<evidence type="ECO:0000259" key="2">
    <source>
        <dbReference type="Pfam" id="PF01979"/>
    </source>
</evidence>
<feature type="repeat" description="TPR" evidence="1">
    <location>
        <begin position="530"/>
        <end position="563"/>
    </location>
</feature>
<dbReference type="PANTHER" id="PTHR43135">
    <property type="entry name" value="ALPHA-D-RIBOSE 1-METHYLPHOSPHONATE 5-TRIPHOSPHATE DIPHOSPHATASE"/>
    <property type="match status" value="1"/>
</dbReference>
<dbReference type="PROSITE" id="PS50005">
    <property type="entry name" value="TPR"/>
    <property type="match status" value="1"/>
</dbReference>
<proteinExistence type="predicted"/>
<dbReference type="Gene3D" id="2.30.40.10">
    <property type="entry name" value="Urease, subunit C, domain 1"/>
    <property type="match status" value="2"/>
</dbReference>
<feature type="domain" description="Amidohydrolase-related" evidence="2">
    <location>
        <begin position="339"/>
        <end position="438"/>
    </location>
</feature>
<dbReference type="PANTHER" id="PTHR43135:SF3">
    <property type="entry name" value="ALPHA-D-RIBOSE 1-METHYLPHOSPHONATE 5-TRIPHOSPHATE DIPHOSPHATASE"/>
    <property type="match status" value="1"/>
</dbReference>
<dbReference type="Gene3D" id="3.20.20.140">
    <property type="entry name" value="Metal-dependent hydrolases"/>
    <property type="match status" value="2"/>
</dbReference>
<dbReference type="Proteomes" id="UP001594351">
    <property type="component" value="Unassembled WGS sequence"/>
</dbReference>
<dbReference type="InterPro" id="IPR006680">
    <property type="entry name" value="Amidohydro-rel"/>
</dbReference>
<dbReference type="InterPro" id="IPR019734">
    <property type="entry name" value="TPR_rpt"/>
</dbReference>
<dbReference type="InterPro" id="IPR011059">
    <property type="entry name" value="Metal-dep_hydrolase_composite"/>
</dbReference>
<dbReference type="SUPFAM" id="SSF51556">
    <property type="entry name" value="Metallo-dependent hydrolases"/>
    <property type="match status" value="1"/>
</dbReference>
<accession>A0ABV6YY36</accession>
<dbReference type="InterPro" id="IPR032466">
    <property type="entry name" value="Metal_Hydrolase"/>
</dbReference>
<evidence type="ECO:0000313" key="3">
    <source>
        <dbReference type="EMBL" id="MFC1851097.1"/>
    </source>
</evidence>
<keyword evidence="1" id="KW-0802">TPR repeat</keyword>
<dbReference type="SUPFAM" id="SSF51338">
    <property type="entry name" value="Composite domain of metallo-dependent hydrolases"/>
    <property type="match status" value="1"/>
</dbReference>
<dbReference type="EMBL" id="JBHPBY010000152">
    <property type="protein sequence ID" value="MFC1851097.1"/>
    <property type="molecule type" value="Genomic_DNA"/>
</dbReference>
<dbReference type="SUPFAM" id="SSF48452">
    <property type="entry name" value="TPR-like"/>
    <property type="match status" value="1"/>
</dbReference>
<dbReference type="Pfam" id="PF01979">
    <property type="entry name" value="Amidohydro_1"/>
    <property type="match status" value="1"/>
</dbReference>
<reference evidence="3 4" key="1">
    <citation type="submission" date="2024-09" db="EMBL/GenBank/DDBJ databases">
        <title>Laminarin stimulates single cell rates of sulfate reduction while oxygen inhibits transcriptomic activity in coastal marine sediment.</title>
        <authorList>
            <person name="Lindsay M."/>
            <person name="Orcutt B."/>
            <person name="Emerson D."/>
            <person name="Stepanauskas R."/>
            <person name="D'Angelo T."/>
        </authorList>
    </citation>
    <scope>NUCLEOTIDE SEQUENCE [LARGE SCALE GENOMIC DNA]</scope>
    <source>
        <strain evidence="3">SAG AM-311-K15</strain>
    </source>
</reference>
<dbReference type="InterPro" id="IPR011990">
    <property type="entry name" value="TPR-like_helical_dom_sf"/>
</dbReference>
<organism evidence="3 4">
    <name type="scientific">candidate division CSSED10-310 bacterium</name>
    <dbReference type="NCBI Taxonomy" id="2855610"/>
    <lineage>
        <taxon>Bacteria</taxon>
        <taxon>Bacteria division CSSED10-310</taxon>
    </lineage>
</organism>
<sequence length="573" mass="64573">MFSETNSQATTSLYFSNIDVIDVTTGAVKPEMLVGICGNRITALGKKGEIQPSHDARVINGSGKFLIPGLWDMHVHWYYRDYLPLFIVNGVTGIRQMWGVSEHQQWCREMEQGSLACPRMEIGSEIVDGPKPVWPGSIRASNAAEARQVVRLVKKHGFDFVKIYAHLPREAFFALADEAHKINIPYAGHIPQAVTASEASRARQKSIEHMDGILRSCSSQEEGLRQRMLSALEEQNYREATRNAGRKNLKITLETQDKAKTTELIKCFAQNITWQCPTFTVSRNMAWSGDPIISDDPRINYMPRAIRSLWKPATDFRLNTRTEEDATLFKRAHQLRLDMVPQMLQAGVPFLAGTDTLNPFCFPGFSLHDEFELLYEAGLSPLQVVQSATLNAALYRGTLASEGTIEVGKVADLVVLEANPLESVSNTRKIQGVVLNGRYFTRDDLITMKRNIAVLAQKKSVAEELLPIITESGISPAIAHYHQLKTTSPDDYEFGPDELNAIGQQLMNLNKNDEAIRIFKLNLENYPEHWESYDNLAEAYTSNKDFGLARENFRNSLKYNPHNIHAIQMLEIM</sequence>
<evidence type="ECO:0000256" key="1">
    <source>
        <dbReference type="PROSITE-ProRule" id="PRU00339"/>
    </source>
</evidence>
<name>A0ABV6YY36_UNCC1</name>
<dbReference type="SMART" id="SM00028">
    <property type="entry name" value="TPR"/>
    <property type="match status" value="2"/>
</dbReference>
<protein>
    <submittedName>
        <fullName evidence="3">Amidohydrolase family protein</fullName>
    </submittedName>
</protein>
<keyword evidence="4" id="KW-1185">Reference proteome</keyword>